<dbReference type="Gramene" id="KZM80632">
    <property type="protein sequence ID" value="KZM80632"/>
    <property type="gene ID" value="DCAR_031906"/>
</dbReference>
<feature type="chain" id="PRO_5043713762" evidence="2">
    <location>
        <begin position="23"/>
        <end position="448"/>
    </location>
</feature>
<dbReference type="Proteomes" id="UP000077755">
    <property type="component" value="Chromosome 1"/>
</dbReference>
<keyword evidence="2" id="KW-0732">Signal</keyword>
<organism evidence="3 4">
    <name type="scientific">Daucus carota subsp. sativus</name>
    <name type="common">Carrot</name>
    <dbReference type="NCBI Taxonomy" id="79200"/>
    <lineage>
        <taxon>Eukaryota</taxon>
        <taxon>Viridiplantae</taxon>
        <taxon>Streptophyta</taxon>
        <taxon>Embryophyta</taxon>
        <taxon>Tracheophyta</taxon>
        <taxon>Spermatophyta</taxon>
        <taxon>Magnoliopsida</taxon>
        <taxon>eudicotyledons</taxon>
        <taxon>Gunneridae</taxon>
        <taxon>Pentapetalae</taxon>
        <taxon>asterids</taxon>
        <taxon>campanulids</taxon>
        <taxon>Apiales</taxon>
        <taxon>Apiaceae</taxon>
        <taxon>Apioideae</taxon>
        <taxon>Scandiceae</taxon>
        <taxon>Daucinae</taxon>
        <taxon>Daucus</taxon>
        <taxon>Daucus sect. Daucus</taxon>
    </lineage>
</organism>
<evidence type="ECO:0000256" key="2">
    <source>
        <dbReference type="SAM" id="SignalP"/>
    </source>
</evidence>
<protein>
    <submittedName>
        <fullName evidence="3">Uncharacterized protein</fullName>
    </submittedName>
</protein>
<proteinExistence type="predicted"/>
<accession>A0A175YCT4</accession>
<name>A0A175YCT4_DAUCS</name>
<reference evidence="3" key="2">
    <citation type="submission" date="2022-03" db="EMBL/GenBank/DDBJ databases">
        <title>Draft title - Genomic analysis of global carrot germplasm unveils the trajectory of domestication and the origin of high carotenoid orange carrot.</title>
        <authorList>
            <person name="Iorizzo M."/>
            <person name="Ellison S."/>
            <person name="Senalik D."/>
            <person name="Macko-Podgorni A."/>
            <person name="Grzebelus D."/>
            <person name="Bostan H."/>
            <person name="Rolling W."/>
            <person name="Curaba J."/>
            <person name="Simon P."/>
        </authorList>
    </citation>
    <scope>NUCLEOTIDE SEQUENCE</scope>
    <source>
        <tissue evidence="3">Leaf</tissue>
    </source>
</reference>
<dbReference type="EMBL" id="CP093343">
    <property type="protein sequence ID" value="WOG81891.1"/>
    <property type="molecule type" value="Genomic_DNA"/>
</dbReference>
<feature type="signal peptide" evidence="2">
    <location>
        <begin position="1"/>
        <end position="22"/>
    </location>
</feature>
<evidence type="ECO:0000313" key="3">
    <source>
        <dbReference type="EMBL" id="WOG81891.1"/>
    </source>
</evidence>
<feature type="region of interest" description="Disordered" evidence="1">
    <location>
        <begin position="288"/>
        <end position="315"/>
    </location>
</feature>
<reference evidence="3" key="1">
    <citation type="journal article" date="2016" name="Nat. Genet.">
        <title>A high-quality carrot genome assembly provides new insights into carotenoid accumulation and asterid genome evolution.</title>
        <authorList>
            <person name="Iorizzo M."/>
            <person name="Ellison S."/>
            <person name="Senalik D."/>
            <person name="Zeng P."/>
            <person name="Satapoomin P."/>
            <person name="Huang J."/>
            <person name="Bowman M."/>
            <person name="Iovene M."/>
            <person name="Sanseverino W."/>
            <person name="Cavagnaro P."/>
            <person name="Yildiz M."/>
            <person name="Macko-Podgorni A."/>
            <person name="Moranska E."/>
            <person name="Grzebelus E."/>
            <person name="Grzebelus D."/>
            <person name="Ashrafi H."/>
            <person name="Zheng Z."/>
            <person name="Cheng S."/>
            <person name="Spooner D."/>
            <person name="Van Deynze A."/>
            <person name="Simon P."/>
        </authorList>
    </citation>
    <scope>NUCLEOTIDE SEQUENCE</scope>
    <source>
        <tissue evidence="3">Leaf</tissue>
    </source>
</reference>
<keyword evidence="4" id="KW-1185">Reference proteome</keyword>
<evidence type="ECO:0000256" key="1">
    <source>
        <dbReference type="SAM" id="MobiDB-lite"/>
    </source>
</evidence>
<sequence>MKVEQKLLSILLSLKLLSKTISYCSKAIISRTKDAVIETDVNISTVNEDVVTTGETEGREADPMEVEVAANIEPVVFKESILKEIENIVISTVRYAQMRRREAFKYFLEKRAARWTSRMWSRTKHFANDHFKRLYNKTDVPPIQKAEENNFAIIKRLLLERVIDAEVDYDEKGNVKSYRLFHPVVQGHVSQTVFNTKFKNHRGVDTRSIYFFELERLIEILMDNSSVSRQTMEPILNYHTLRKRDFDERYGNWVMHDDSDYLFPEEEEEEDQIDEFPDDVIDLTADDEVEQPQQTSKGNPSTTQHQYTPPSNQDQREEVMNLYSVLNRDHSMRPYYILRVLDKPIRVNEDPKLGEKRRETLYNVHGRKFRVNRNEMEFICCNSGRQLWFTLDGARYLGSHALKLRIEEIEDFFVETPEKAALLADLNLLVDHLKREEQKAKEERKAQK</sequence>
<evidence type="ECO:0000313" key="4">
    <source>
        <dbReference type="Proteomes" id="UP000077755"/>
    </source>
</evidence>
<gene>
    <name evidence="3" type="ORF">DCAR_0101047</name>
</gene>
<dbReference type="AlphaFoldDB" id="A0A175YCT4"/>
<feature type="compositionally biased region" description="Polar residues" evidence="1">
    <location>
        <begin position="291"/>
        <end position="313"/>
    </location>
</feature>